<dbReference type="AlphaFoldDB" id="A0AB34GL50"/>
<organism evidence="2 3">
    <name type="scientific">Eschrichtius robustus</name>
    <name type="common">California gray whale</name>
    <name type="synonym">Eschrichtius gibbosus</name>
    <dbReference type="NCBI Taxonomy" id="9764"/>
    <lineage>
        <taxon>Eukaryota</taxon>
        <taxon>Metazoa</taxon>
        <taxon>Chordata</taxon>
        <taxon>Craniata</taxon>
        <taxon>Vertebrata</taxon>
        <taxon>Euteleostomi</taxon>
        <taxon>Mammalia</taxon>
        <taxon>Eutheria</taxon>
        <taxon>Laurasiatheria</taxon>
        <taxon>Artiodactyla</taxon>
        <taxon>Whippomorpha</taxon>
        <taxon>Cetacea</taxon>
        <taxon>Mysticeti</taxon>
        <taxon>Eschrichtiidae</taxon>
        <taxon>Eschrichtius</taxon>
    </lineage>
</organism>
<sequence length="207" mass="22123">MSGPQVSSRSVARASPRVLSATTALGGRSCPEARAPCPGSVSSIFSPGRRRRRCRPGPTRYSGQGRASPLETTLHPQPTSDQDTPLLNKHHRPSTAARQDLVFPGHPQQPDNSLSNKSCHTAVTVPTHICLPYQTPSHLRASCRAQATSIGTQVPSPVVEKEDHVGGANTECQVSHGEHKEMWQCRGGAPQDLRGCQASQRGPPPNP</sequence>
<feature type="region of interest" description="Disordered" evidence="1">
    <location>
        <begin position="188"/>
        <end position="207"/>
    </location>
</feature>
<accession>A0AB34GL50</accession>
<gene>
    <name evidence="2" type="ORF">J1605_012364</name>
</gene>
<comment type="caution">
    <text evidence="2">The sequence shown here is derived from an EMBL/GenBank/DDBJ whole genome shotgun (WGS) entry which is preliminary data.</text>
</comment>
<dbReference type="EMBL" id="JAIQCJ010002214">
    <property type="protein sequence ID" value="KAJ8779480.1"/>
    <property type="molecule type" value="Genomic_DNA"/>
</dbReference>
<keyword evidence="3" id="KW-1185">Reference proteome</keyword>
<evidence type="ECO:0000256" key="1">
    <source>
        <dbReference type="SAM" id="MobiDB-lite"/>
    </source>
</evidence>
<dbReference type="Proteomes" id="UP001159641">
    <property type="component" value="Unassembled WGS sequence"/>
</dbReference>
<evidence type="ECO:0000313" key="3">
    <source>
        <dbReference type="Proteomes" id="UP001159641"/>
    </source>
</evidence>
<protein>
    <submittedName>
        <fullName evidence="2">Uncharacterized protein</fullName>
    </submittedName>
</protein>
<evidence type="ECO:0000313" key="2">
    <source>
        <dbReference type="EMBL" id="KAJ8779480.1"/>
    </source>
</evidence>
<name>A0AB34GL50_ESCRO</name>
<feature type="region of interest" description="Disordered" evidence="1">
    <location>
        <begin position="24"/>
        <end position="94"/>
    </location>
</feature>
<proteinExistence type="predicted"/>
<reference evidence="2 3" key="1">
    <citation type="submission" date="2022-11" db="EMBL/GenBank/DDBJ databases">
        <title>Whole genome sequence of Eschrichtius robustus ER-17-0199.</title>
        <authorList>
            <person name="Bruniche-Olsen A."/>
            <person name="Black A.N."/>
            <person name="Fields C.J."/>
            <person name="Walden K."/>
            <person name="Dewoody J.A."/>
        </authorList>
    </citation>
    <scope>NUCLEOTIDE SEQUENCE [LARGE SCALE GENOMIC DNA]</scope>
    <source>
        <strain evidence="2">ER-17-0199</strain>
        <tissue evidence="2">Blubber</tissue>
    </source>
</reference>
<feature type="compositionally biased region" description="Polar residues" evidence="1">
    <location>
        <begin position="70"/>
        <end position="85"/>
    </location>
</feature>